<dbReference type="SUPFAM" id="SSF89975">
    <property type="entry name" value="Hypothetical protein Yml108w"/>
    <property type="match status" value="1"/>
</dbReference>
<dbReference type="OMA" id="ATEMQEY"/>
<dbReference type="Pfam" id="PF08987">
    <property type="entry name" value="DUF1892"/>
    <property type="match status" value="1"/>
</dbReference>
<dbReference type="OrthoDB" id="4035606at2759"/>
<dbReference type="InterPro" id="IPR035946">
    <property type="entry name" value="YML108W-like_sf"/>
</dbReference>
<evidence type="ECO:0008006" key="3">
    <source>
        <dbReference type="Google" id="ProtNLM"/>
    </source>
</evidence>
<name>W1QE14_OGAPD</name>
<comment type="caution">
    <text evidence="1">The sequence shown here is derived from an EMBL/GenBank/DDBJ whole genome shotgun (WGS) entry which is preliminary data.</text>
</comment>
<dbReference type="HOGENOM" id="CLU_2306874_0_0_1"/>
<protein>
    <recommendedName>
        <fullName evidence="3">EF-hand domain-containing protein</fullName>
    </recommendedName>
</protein>
<dbReference type="Gene3D" id="3.10.20.250">
    <property type="entry name" value="YML108W-like"/>
    <property type="match status" value="1"/>
</dbReference>
<proteinExistence type="predicted"/>
<organism evidence="1 2">
    <name type="scientific">Ogataea parapolymorpha (strain ATCC 26012 / BCRC 20466 / JCM 22074 / NRRL Y-7560 / DL-1)</name>
    <name type="common">Yeast</name>
    <name type="synonym">Hansenula polymorpha</name>
    <dbReference type="NCBI Taxonomy" id="871575"/>
    <lineage>
        <taxon>Eukaryota</taxon>
        <taxon>Fungi</taxon>
        <taxon>Dikarya</taxon>
        <taxon>Ascomycota</taxon>
        <taxon>Saccharomycotina</taxon>
        <taxon>Pichiomycetes</taxon>
        <taxon>Pichiales</taxon>
        <taxon>Pichiaceae</taxon>
        <taxon>Ogataea</taxon>
    </lineage>
</organism>
<dbReference type="AlphaFoldDB" id="W1QE14"/>
<dbReference type="Proteomes" id="UP000008673">
    <property type="component" value="Unassembled WGS sequence"/>
</dbReference>
<dbReference type="EMBL" id="AEOI02000008">
    <property type="protein sequence ID" value="ESW98158.1"/>
    <property type="molecule type" value="Genomic_DNA"/>
</dbReference>
<keyword evidence="2" id="KW-1185">Reference proteome</keyword>
<dbReference type="eggNOG" id="ENOG502S3ZA">
    <property type="taxonomic scope" value="Eukaryota"/>
</dbReference>
<dbReference type="InterPro" id="IPR015080">
    <property type="entry name" value="DUF1892"/>
</dbReference>
<dbReference type="KEGG" id="opa:HPODL_05222"/>
<dbReference type="GeneID" id="25774644"/>
<dbReference type="PROSITE" id="PS00018">
    <property type="entry name" value="EF_HAND_1"/>
    <property type="match status" value="1"/>
</dbReference>
<sequence length="100" mass="11409">MSLGFDFKVVLLTEDGDKNEDGSINATEMQEYVLKGIDSMEKMNEWFDRFDEQVAYPNEGNIKYDVGSDGMVVVIVKTQEVRSQVEDFITQTNNTNRSNV</sequence>
<evidence type="ECO:0000313" key="1">
    <source>
        <dbReference type="EMBL" id="ESW98158.1"/>
    </source>
</evidence>
<accession>W1QE14</accession>
<gene>
    <name evidence="1" type="ORF">HPODL_05222</name>
</gene>
<dbReference type="InterPro" id="IPR018247">
    <property type="entry name" value="EF_Hand_1_Ca_BS"/>
</dbReference>
<reference evidence="1 2" key="1">
    <citation type="journal article" date="2013" name="BMC Genomics">
        <title>Genome sequence and analysis of methylotrophic yeast Hansenula polymorpha DL1.</title>
        <authorList>
            <person name="Ravin N.V."/>
            <person name="Eldarov M.A."/>
            <person name="Kadnikov V.V."/>
            <person name="Beletsky A.V."/>
            <person name="Schneider J."/>
            <person name="Mardanova E.S."/>
            <person name="Smekalova E.M."/>
            <person name="Zvereva M.I."/>
            <person name="Dontsova O.A."/>
            <person name="Mardanov A.V."/>
            <person name="Skryabin K.G."/>
        </authorList>
    </citation>
    <scope>NUCLEOTIDE SEQUENCE [LARGE SCALE GENOMIC DNA]</scope>
    <source>
        <strain evidence="2">ATCC 26012 / BCRC 20466 / JCM 22074 / NRRL Y-7560 / DL-1</strain>
    </source>
</reference>
<evidence type="ECO:0000313" key="2">
    <source>
        <dbReference type="Proteomes" id="UP000008673"/>
    </source>
</evidence>
<dbReference type="RefSeq" id="XP_013934041.1">
    <property type="nucleotide sequence ID" value="XM_014078566.1"/>
</dbReference>